<dbReference type="EC" id="3.5.1.4" evidence="2"/>
<dbReference type="GO" id="GO:0004040">
    <property type="term" value="F:amidase activity"/>
    <property type="evidence" value="ECO:0007669"/>
    <property type="project" value="UniProtKB-EC"/>
</dbReference>
<keyword evidence="2" id="KW-0378">Hydrolase</keyword>
<dbReference type="PANTHER" id="PTHR11895:SF151">
    <property type="entry name" value="GLUTAMYL-TRNA(GLN) AMIDOTRANSFERASE SUBUNIT A"/>
    <property type="match status" value="1"/>
</dbReference>
<accession>A0A059Y9J1</accession>
<dbReference type="KEGG" id="mbq:K668_03810"/>
<dbReference type="Gene3D" id="3.90.1300.10">
    <property type="entry name" value="Amidase signature (AS) domain"/>
    <property type="match status" value="1"/>
</dbReference>
<dbReference type="RefSeq" id="WP_013955068.1">
    <property type="nucleotide sequence ID" value="NZ_CP005933.1"/>
</dbReference>
<feature type="domain" description="Amidase" evidence="1">
    <location>
        <begin position="29"/>
        <end position="422"/>
    </location>
</feature>
<gene>
    <name evidence="2" type="ORF">K668_03810</name>
</gene>
<dbReference type="HOGENOM" id="CLU_009600_7_6_14"/>
<proteinExistence type="predicted"/>
<name>A0A059Y9J1_MYCBV</name>
<dbReference type="SUPFAM" id="SSF75304">
    <property type="entry name" value="Amidase signature (AS) enzymes"/>
    <property type="match status" value="1"/>
</dbReference>
<evidence type="ECO:0000313" key="2">
    <source>
        <dbReference type="EMBL" id="AIA34332.1"/>
    </source>
</evidence>
<reference evidence="2 3" key="1">
    <citation type="submission" date="2013-04" db="EMBL/GenBank/DDBJ databases">
        <authorList>
            <person name="Lin L."/>
            <person name="Zeng Z."/>
            <person name="Xie J."/>
            <person name="Luo L."/>
            <person name="Yang Z."/>
            <person name="Liang W."/>
            <person name="Lin H."/>
            <person name="Dong C."/>
            <person name="Sun Y."/>
        </authorList>
    </citation>
    <scope>NUCLEOTIDE SEQUENCE [LARGE SCALE GENOMIC DNA]</scope>
    <source>
        <strain evidence="2 3">CQ-W70</strain>
    </source>
</reference>
<dbReference type="InterPro" id="IPR000120">
    <property type="entry name" value="Amidase"/>
</dbReference>
<dbReference type="InterPro" id="IPR023631">
    <property type="entry name" value="Amidase_dom"/>
</dbReference>
<evidence type="ECO:0000259" key="1">
    <source>
        <dbReference type="Pfam" id="PF01425"/>
    </source>
</evidence>
<sequence>MKLENKGNFNKALDELKNDKNNCVSSLYTKKRASIDGILENSVFTIKDNYATDDQKATASSMILKNFKPYYNATAVQKLLDAGAIPVAKVHCDELALGGTGKHSAFGLITNPFDTSRLAGGSSSGSAATLTSNVSFSLGSDTGDSVRLPASYNGIVGFKPSYGAISRFGLFAFASSLDTVAYFAHNVNDIAVLSGVMFGKDPRDMTSLDVKIDNVIKAKPQKIGVLNVKGLEKFVDDEYKKLINKLSMSTSVELVSIDEKLYKAIKPVYEIISFSEASSNLANLNGIAFGSRKDGNNWEEIMTNTRADGFGEMVQLRLALGSFFLHSKNQEEMILKAQKVRRLIKEHIDSILNQYDVVIYPCAADYAPYIDDSKNRSHGYMDYILTGANLSGNPSLSIPWIKNDLFVNLSIDSKIYDDEKLLSYALWIEEFLKENNE</sequence>
<dbReference type="NCBIfam" id="NF005517">
    <property type="entry name" value="PRK07139.1"/>
    <property type="match status" value="1"/>
</dbReference>
<evidence type="ECO:0000313" key="3">
    <source>
        <dbReference type="Proteomes" id="UP000027182"/>
    </source>
</evidence>
<dbReference type="InterPro" id="IPR036928">
    <property type="entry name" value="AS_sf"/>
</dbReference>
<dbReference type="PANTHER" id="PTHR11895">
    <property type="entry name" value="TRANSAMIDASE"/>
    <property type="match status" value="1"/>
</dbReference>
<organism evidence="2 3">
    <name type="scientific">Mycoplasmopsis bovis CQ-W70</name>
    <dbReference type="NCBI Taxonomy" id="1316930"/>
    <lineage>
        <taxon>Bacteria</taxon>
        <taxon>Bacillati</taxon>
        <taxon>Mycoplasmatota</taxon>
        <taxon>Mycoplasmoidales</taxon>
        <taxon>Metamycoplasmataceae</taxon>
        <taxon>Mycoplasmopsis</taxon>
    </lineage>
</organism>
<dbReference type="Proteomes" id="UP000027182">
    <property type="component" value="Chromosome"/>
</dbReference>
<dbReference type="Pfam" id="PF01425">
    <property type="entry name" value="Amidase"/>
    <property type="match status" value="1"/>
</dbReference>
<dbReference type="PATRIC" id="fig|1316930.3.peg.778"/>
<protein>
    <submittedName>
        <fullName evidence="2">Amidase</fullName>
        <ecNumber evidence="2">3.5.1.4</ecNumber>
    </submittedName>
</protein>
<dbReference type="EMBL" id="CP005933">
    <property type="protein sequence ID" value="AIA34332.1"/>
    <property type="molecule type" value="Genomic_DNA"/>
</dbReference>
<dbReference type="AlphaFoldDB" id="A0A059Y9J1"/>